<dbReference type="Proteomes" id="UP000092993">
    <property type="component" value="Unassembled WGS sequence"/>
</dbReference>
<comment type="caution">
    <text evidence="1">The sequence shown here is derived from an EMBL/GenBank/DDBJ whole genome shotgun (WGS) entry which is preliminary data.</text>
</comment>
<evidence type="ECO:0000313" key="1">
    <source>
        <dbReference type="EMBL" id="OBZ68298.1"/>
    </source>
</evidence>
<accession>A0A1C7LUZ0</accession>
<keyword evidence="2" id="KW-1185">Reference proteome</keyword>
<dbReference type="AlphaFoldDB" id="A0A1C7LUZ0"/>
<proteinExistence type="predicted"/>
<gene>
    <name evidence="1" type="ORF">A0H81_11696</name>
</gene>
<reference evidence="1 2" key="1">
    <citation type="submission" date="2016-03" db="EMBL/GenBank/DDBJ databases">
        <title>Whole genome sequencing of Grifola frondosa 9006-11.</title>
        <authorList>
            <person name="Min B."/>
            <person name="Park H."/>
            <person name="Kim J.-G."/>
            <person name="Cho H."/>
            <person name="Oh Y.-L."/>
            <person name="Kong W.-S."/>
            <person name="Choi I.-G."/>
        </authorList>
    </citation>
    <scope>NUCLEOTIDE SEQUENCE [LARGE SCALE GENOMIC DNA]</scope>
    <source>
        <strain evidence="1 2">9006-11</strain>
    </source>
</reference>
<evidence type="ECO:0000313" key="2">
    <source>
        <dbReference type="Proteomes" id="UP000092993"/>
    </source>
</evidence>
<name>A0A1C7LUZ0_GRIFR</name>
<organism evidence="1 2">
    <name type="scientific">Grifola frondosa</name>
    <name type="common">Maitake</name>
    <name type="synonym">Polyporus frondosus</name>
    <dbReference type="NCBI Taxonomy" id="5627"/>
    <lineage>
        <taxon>Eukaryota</taxon>
        <taxon>Fungi</taxon>
        <taxon>Dikarya</taxon>
        <taxon>Basidiomycota</taxon>
        <taxon>Agaricomycotina</taxon>
        <taxon>Agaricomycetes</taxon>
        <taxon>Polyporales</taxon>
        <taxon>Grifolaceae</taxon>
        <taxon>Grifola</taxon>
    </lineage>
</organism>
<dbReference type="EMBL" id="LUGG01000022">
    <property type="protein sequence ID" value="OBZ68298.1"/>
    <property type="molecule type" value="Genomic_DNA"/>
</dbReference>
<protein>
    <submittedName>
        <fullName evidence="1">Uncharacterized protein</fullName>
    </submittedName>
</protein>
<sequence length="74" mass="8462">MSAPHNFCVREHIATTVQDSTDFHSQGRVVEMTVNLDDYEVGPQLLIMEFSARGVVHVHYVVRRDTEKDNSKCD</sequence>